<feature type="transmembrane region" description="Helical" evidence="9">
    <location>
        <begin position="163"/>
        <end position="181"/>
    </location>
</feature>
<dbReference type="Gene3D" id="3.40.50.2000">
    <property type="entry name" value="Glycogen Phosphorylase B"/>
    <property type="match status" value="1"/>
</dbReference>
<sequence length="491" mass="55865">MRNHAHLKERHVVVLVLGDIGRSPRMQNQSVSIASLLYDKRAPNRCNVTLIGYKGEQCIPSVIDQPNLRILRITPILSHIPRSLFLLTAPIKVLLQVSHPTLIRYITVTTTLQILQLFYILLVSTGNTDAILLQNPPTIPTFLVVWISCKLKRAKFIIDWHNFGYTILALSLGISHVFVRVRNRSISSKKPHAPSIPQIARFIERVIGQKADANFCVTQSMQTYLLSNWNIHATVLYDKPPISFRPTPLELRHKLFQSLSEQLKLCNDLVSWEHDADTLEMTLVTRKVVHHDGIRHTFRHDRPAVVISSTSWTPDEDFGILFNALILLDQRIASSSSFPNLLVFVTGKGPQKAHYVEKINHLRLRRIRIATLWMQPEEYPLLLGAADLGVCLHTSSSGLDLPMKIIDMFGCQVPVCAVGFESLSELVQHSKNGMIFSTHLELVDQLFELLDGFPSRLNGNLHQMRMELQSIERWTEHWNTIAKPVITALWT</sequence>
<evidence type="ECO:0000256" key="6">
    <source>
        <dbReference type="ARBA" id="ARBA00022824"/>
    </source>
</evidence>
<reference evidence="10 11" key="1">
    <citation type="submission" date="2012-05" db="EMBL/GenBank/DDBJ databases">
        <title>Recombination and specialization in a pathogen metapopulation.</title>
        <authorList>
            <person name="Gardiner A."/>
            <person name="Kemen E."/>
            <person name="Schultz-Larsen T."/>
            <person name="MacLean D."/>
            <person name="Van Oosterhout C."/>
            <person name="Jones J.D.G."/>
        </authorList>
    </citation>
    <scope>NUCLEOTIDE SEQUENCE [LARGE SCALE GENOMIC DNA]</scope>
    <source>
        <strain evidence="10 11">Ac Nc2</strain>
    </source>
</reference>
<gene>
    <name evidence="10" type="ORF">BN9_116410</name>
</gene>
<dbReference type="GO" id="GO:0005789">
    <property type="term" value="C:endoplasmic reticulum membrane"/>
    <property type="evidence" value="ECO:0007669"/>
    <property type="project" value="UniProtKB-SubCell"/>
</dbReference>
<keyword evidence="11" id="KW-1185">Reference proteome</keyword>
<dbReference type="PANTHER" id="PTHR13036">
    <property type="entry name" value="BETA1,4 MANNOSYLTRANSFERASE"/>
    <property type="match status" value="1"/>
</dbReference>
<evidence type="ECO:0000313" key="11">
    <source>
        <dbReference type="Proteomes" id="UP000053237"/>
    </source>
</evidence>
<comment type="pathway">
    <text evidence="2">Protein modification; protein glycosylation.</text>
</comment>
<evidence type="ECO:0000313" key="10">
    <source>
        <dbReference type="EMBL" id="CCI50123.1"/>
    </source>
</evidence>
<keyword evidence="5 9" id="KW-0812">Transmembrane</keyword>
<dbReference type="OrthoDB" id="614844at2759"/>
<evidence type="ECO:0000256" key="5">
    <source>
        <dbReference type="ARBA" id="ARBA00022692"/>
    </source>
</evidence>
<dbReference type="GO" id="GO:0000030">
    <property type="term" value="F:mannosyltransferase activity"/>
    <property type="evidence" value="ECO:0007669"/>
    <property type="project" value="InterPro"/>
</dbReference>
<keyword evidence="8 9" id="KW-0472">Membrane</keyword>
<keyword evidence="4" id="KW-0808">Transferase</keyword>
<keyword evidence="3" id="KW-0328">Glycosyltransferase</keyword>
<keyword evidence="7 9" id="KW-1133">Transmembrane helix</keyword>
<protein>
    <recommendedName>
        <fullName evidence="12">Glycosyl transferase family 1 domain-containing protein</fullName>
    </recommendedName>
</protein>
<evidence type="ECO:0000256" key="4">
    <source>
        <dbReference type="ARBA" id="ARBA00022679"/>
    </source>
</evidence>
<dbReference type="InterPro" id="IPR026051">
    <property type="entry name" value="ALG1-like"/>
</dbReference>
<name>A0A024GUS1_9STRA</name>
<dbReference type="SUPFAM" id="SSF53756">
    <property type="entry name" value="UDP-Glycosyltransferase/glycogen phosphorylase"/>
    <property type="match status" value="1"/>
</dbReference>
<evidence type="ECO:0000256" key="3">
    <source>
        <dbReference type="ARBA" id="ARBA00022676"/>
    </source>
</evidence>
<evidence type="ECO:0000256" key="1">
    <source>
        <dbReference type="ARBA" id="ARBA00004389"/>
    </source>
</evidence>
<accession>A0A024GUS1</accession>
<comment type="caution">
    <text evidence="10">The sequence shown here is derived from an EMBL/GenBank/DDBJ whole genome shotgun (WGS) entry which is preliminary data.</text>
</comment>
<dbReference type="Proteomes" id="UP000053237">
    <property type="component" value="Unassembled WGS sequence"/>
</dbReference>
<keyword evidence="6" id="KW-0256">Endoplasmic reticulum</keyword>
<evidence type="ECO:0008006" key="12">
    <source>
        <dbReference type="Google" id="ProtNLM"/>
    </source>
</evidence>
<dbReference type="AlphaFoldDB" id="A0A024GUS1"/>
<dbReference type="Pfam" id="PF13692">
    <property type="entry name" value="Glyco_trans_1_4"/>
    <property type="match status" value="1"/>
</dbReference>
<dbReference type="PANTHER" id="PTHR13036:SF0">
    <property type="entry name" value="CHITOBIOSYLDIPHOSPHODOLICHOL BETA-MANNOSYLTRANSFERASE"/>
    <property type="match status" value="1"/>
</dbReference>
<organism evidence="10 11">
    <name type="scientific">Albugo candida</name>
    <dbReference type="NCBI Taxonomy" id="65357"/>
    <lineage>
        <taxon>Eukaryota</taxon>
        <taxon>Sar</taxon>
        <taxon>Stramenopiles</taxon>
        <taxon>Oomycota</taxon>
        <taxon>Peronosporomycetes</taxon>
        <taxon>Albuginales</taxon>
        <taxon>Albuginaceae</taxon>
        <taxon>Albugo</taxon>
    </lineage>
</organism>
<evidence type="ECO:0000256" key="7">
    <source>
        <dbReference type="ARBA" id="ARBA00022989"/>
    </source>
</evidence>
<feature type="transmembrane region" description="Helical" evidence="9">
    <location>
        <begin position="102"/>
        <end position="122"/>
    </location>
</feature>
<dbReference type="InParanoid" id="A0A024GUS1"/>
<comment type="subcellular location">
    <subcellularLocation>
        <location evidence="1">Endoplasmic reticulum membrane</location>
        <topology evidence="1">Single-pass membrane protein</topology>
    </subcellularLocation>
</comment>
<evidence type="ECO:0000256" key="8">
    <source>
        <dbReference type="ARBA" id="ARBA00023136"/>
    </source>
</evidence>
<evidence type="ECO:0000256" key="9">
    <source>
        <dbReference type="SAM" id="Phobius"/>
    </source>
</evidence>
<dbReference type="EMBL" id="CAIX01000396">
    <property type="protein sequence ID" value="CCI50123.1"/>
    <property type="molecule type" value="Genomic_DNA"/>
</dbReference>
<dbReference type="STRING" id="65357.A0A024GUS1"/>
<evidence type="ECO:0000256" key="2">
    <source>
        <dbReference type="ARBA" id="ARBA00004922"/>
    </source>
</evidence>
<proteinExistence type="predicted"/>